<feature type="compositionally biased region" description="Low complexity" evidence="2">
    <location>
        <begin position="345"/>
        <end position="364"/>
    </location>
</feature>
<dbReference type="GeneID" id="14875149"/>
<dbReference type="OMA" id="MLYHALH"/>
<dbReference type="Proteomes" id="UP000007797">
    <property type="component" value="Unassembled WGS sequence"/>
</dbReference>
<keyword evidence="1" id="KW-0175">Coiled coil</keyword>
<feature type="compositionally biased region" description="Polar residues" evidence="2">
    <location>
        <begin position="334"/>
        <end position="344"/>
    </location>
</feature>
<feature type="compositionally biased region" description="Low complexity" evidence="2">
    <location>
        <begin position="765"/>
        <end position="782"/>
    </location>
</feature>
<feature type="compositionally biased region" description="Polar residues" evidence="2">
    <location>
        <begin position="733"/>
        <end position="742"/>
    </location>
</feature>
<dbReference type="EMBL" id="GL883008">
    <property type="protein sequence ID" value="EGG22859.1"/>
    <property type="molecule type" value="Genomic_DNA"/>
</dbReference>
<feature type="region of interest" description="Disordered" evidence="2">
    <location>
        <begin position="705"/>
        <end position="929"/>
    </location>
</feature>
<protein>
    <recommendedName>
        <fullName evidence="3">Rho-GAP domain-containing protein</fullName>
    </recommendedName>
</protein>
<feature type="compositionally biased region" description="Low complexity" evidence="2">
    <location>
        <begin position="791"/>
        <end position="800"/>
    </location>
</feature>
<dbReference type="PROSITE" id="PS50238">
    <property type="entry name" value="RHOGAP"/>
    <property type="match status" value="1"/>
</dbReference>
<feature type="compositionally biased region" description="Polar residues" evidence="2">
    <location>
        <begin position="824"/>
        <end position="833"/>
    </location>
</feature>
<feature type="compositionally biased region" description="Polar residues" evidence="2">
    <location>
        <begin position="678"/>
        <end position="691"/>
    </location>
</feature>
<dbReference type="STRING" id="1054147.F4PMR2"/>
<name>F4PMR2_CACFS</name>
<feature type="compositionally biased region" description="Low complexity" evidence="2">
    <location>
        <begin position="908"/>
        <end position="926"/>
    </location>
</feature>
<keyword evidence="5" id="KW-1185">Reference proteome</keyword>
<dbReference type="AlphaFoldDB" id="F4PMR2"/>
<dbReference type="OrthoDB" id="20470at2759"/>
<dbReference type="PANTHER" id="PTHR46007:SF8">
    <property type="entry name" value="C2H2-TYPE DOMAIN-CONTAINING PROTEIN"/>
    <property type="match status" value="1"/>
</dbReference>
<feature type="region of interest" description="Disordered" evidence="2">
    <location>
        <begin position="332"/>
        <end position="369"/>
    </location>
</feature>
<dbReference type="PANTHER" id="PTHR46007">
    <property type="entry name" value="MEDIATOR OF RNA POLYMERASE II TRANSCRIPTION SUBUNIT 12"/>
    <property type="match status" value="1"/>
</dbReference>
<feature type="region of interest" description="Disordered" evidence="2">
    <location>
        <begin position="678"/>
        <end position="697"/>
    </location>
</feature>
<evidence type="ECO:0000259" key="3">
    <source>
        <dbReference type="PROSITE" id="PS50238"/>
    </source>
</evidence>
<feature type="region of interest" description="Disordered" evidence="2">
    <location>
        <begin position="105"/>
        <end position="155"/>
    </location>
</feature>
<dbReference type="Gene3D" id="1.10.555.10">
    <property type="entry name" value="Rho GTPase activation protein"/>
    <property type="match status" value="1"/>
</dbReference>
<feature type="region of interest" description="Disordered" evidence="2">
    <location>
        <begin position="180"/>
        <end position="213"/>
    </location>
</feature>
<dbReference type="KEGG" id="dfa:DFA_04989"/>
<reference evidence="5" key="1">
    <citation type="journal article" date="2011" name="Genome Res.">
        <title>Phylogeny-wide analysis of social amoeba genomes highlights ancient origins for complex intercellular communication.</title>
        <authorList>
            <person name="Heidel A.J."/>
            <person name="Lawal H.M."/>
            <person name="Felder M."/>
            <person name="Schilde C."/>
            <person name="Helps N.R."/>
            <person name="Tunggal B."/>
            <person name="Rivero F."/>
            <person name="John U."/>
            <person name="Schleicher M."/>
            <person name="Eichinger L."/>
            <person name="Platzer M."/>
            <person name="Noegel A.A."/>
            <person name="Schaap P."/>
            <person name="Gloeckner G."/>
        </authorList>
    </citation>
    <scope>NUCLEOTIDE SEQUENCE [LARGE SCALE GENOMIC DNA]</scope>
    <source>
        <strain evidence="5">SH3</strain>
    </source>
</reference>
<evidence type="ECO:0000256" key="1">
    <source>
        <dbReference type="SAM" id="Coils"/>
    </source>
</evidence>
<dbReference type="Pfam" id="PF00620">
    <property type="entry name" value="RhoGAP"/>
    <property type="match status" value="1"/>
</dbReference>
<feature type="compositionally biased region" description="Low complexity" evidence="2">
    <location>
        <begin position="863"/>
        <end position="889"/>
    </location>
</feature>
<feature type="coiled-coil region" evidence="1">
    <location>
        <begin position="220"/>
        <end position="264"/>
    </location>
</feature>
<feature type="compositionally biased region" description="Low complexity" evidence="2">
    <location>
        <begin position="193"/>
        <end position="213"/>
    </location>
</feature>
<feature type="compositionally biased region" description="Low complexity" evidence="2">
    <location>
        <begin position="711"/>
        <end position="732"/>
    </location>
</feature>
<dbReference type="GO" id="GO:0003713">
    <property type="term" value="F:transcription coactivator activity"/>
    <property type="evidence" value="ECO:0007669"/>
    <property type="project" value="TreeGrafter"/>
</dbReference>
<dbReference type="InterPro" id="IPR008936">
    <property type="entry name" value="Rho_GTPase_activation_prot"/>
</dbReference>
<dbReference type="SUPFAM" id="SSF48350">
    <property type="entry name" value="GTPase activation domain, GAP"/>
    <property type="match status" value="1"/>
</dbReference>
<feature type="region of interest" description="Disordered" evidence="2">
    <location>
        <begin position="1"/>
        <end position="25"/>
    </location>
</feature>
<sequence length="1107" mass="123213">MATKLVSHTSSSSLKDDNNNNGKKYLKETNNIVDFDKEKERNDDTGWDFGGTINTNTLHKNDKKSGQLIDEISDLRDVLRRSVIGPLSREMIETSEDFTHFTEEQEKLSKLSRHQQLQLQQQQQQQRQKMNSVHAGSSADIVDDAHGSSHYNNNNNNKDIVYDSLLEDLANNLAALDHHDHQSISSTSPASNAPIISTPTKPTPTTSASASSEATVTITKEKLINLMKEYKKTKDNLKDHSSHIQEMDNQLNEVKGDLELKKKKIQLLKGAGAGGGGASGGTGAPVDIDQYQQTFITTKPQQIQRTANTAATAAGQGQGLDKKISPVIGRMKSHSISTSTNNLHQPLQQQPSLSQSQQQSQPQPLKRDSQLNSSINNLLQTAQTGVITDDINTKIIEVLNTAKYRIERVQFKNRVLLTSSLHSLSTEIHSILERRVTKRQVNAELRQNAAIVADCDAIKTTVTNFMNELERQKQGVESQLEEAHKKKLSFKTKAEKSRRVMELDRQHRQIESAISFLKIEKRSVRELRDRFVSVCNDVTRLYEACNTIERDLSKWDIELERIYLKVKDGIFSDYFKLHPVFQSCSARIKDHAGVKQDLVRELARREASRIASEIYVSGISQILECGTDLITDERMVDVARVRGLEHQVHMLYHALHDQQTVKTFNSINNTSIQNLEQLQHQHQPTYSSSPQHSPPMLFNQLHATSEKKTNSIGSSSSSGSSHNLREQQQQQQVNNKPMSPVTQHHRASSPIPILANSTGGGDRASSPLQQSMHHQHQSSPNSFTSIAVNKPTNMNTNTPPLTGYKTGLVVLSGSGSIPKPLPNPHTNTNTQYQPSPPKDNYNNYNNNVIVKPEQASPLVKPVSIKPDSPSINNINSNSNNNKSSPVISKAPPTPIVISAIDQSPKQRSQLSNMNISSSSSSDNNSNTGQIQGSLVMETMIKKYDVLFPFGQRSSSSPILAKTATYLDALSELTAEGLIQSANIASGFEGKFYSDSLKVNGTAMKADQVDVYMTSELLKHFFRESNDPFITKQAYQEWLLAEKIEELDKRLNAIKLMIIKITDENRSILASLLKTLHNVVKSSNNNNNNSELVSAIARSYTCLILRSN</sequence>
<dbReference type="RefSeq" id="XP_004360710.1">
    <property type="nucleotide sequence ID" value="XM_004360653.1"/>
</dbReference>
<organism evidence="4 5">
    <name type="scientific">Cavenderia fasciculata</name>
    <name type="common">Slime mold</name>
    <name type="synonym">Dictyostelium fasciculatum</name>
    <dbReference type="NCBI Taxonomy" id="261658"/>
    <lineage>
        <taxon>Eukaryota</taxon>
        <taxon>Amoebozoa</taxon>
        <taxon>Evosea</taxon>
        <taxon>Eumycetozoa</taxon>
        <taxon>Dictyostelia</taxon>
        <taxon>Acytosteliales</taxon>
        <taxon>Cavenderiaceae</taxon>
        <taxon>Cavenderia</taxon>
    </lineage>
</organism>
<evidence type="ECO:0000256" key="2">
    <source>
        <dbReference type="SAM" id="MobiDB-lite"/>
    </source>
</evidence>
<proteinExistence type="predicted"/>
<dbReference type="GO" id="GO:0045944">
    <property type="term" value="P:positive regulation of transcription by RNA polymerase II"/>
    <property type="evidence" value="ECO:0007669"/>
    <property type="project" value="TreeGrafter"/>
</dbReference>
<gene>
    <name evidence="4" type="ORF">DFA_04989</name>
</gene>
<evidence type="ECO:0000313" key="5">
    <source>
        <dbReference type="Proteomes" id="UP000007797"/>
    </source>
</evidence>
<feature type="domain" description="Rho-GAP" evidence="3">
    <location>
        <begin position="934"/>
        <end position="1107"/>
    </location>
</feature>
<dbReference type="GO" id="GO:0007165">
    <property type="term" value="P:signal transduction"/>
    <property type="evidence" value="ECO:0007669"/>
    <property type="project" value="InterPro"/>
</dbReference>
<feature type="compositionally biased region" description="Low complexity" evidence="2">
    <location>
        <begin position="115"/>
        <end position="128"/>
    </location>
</feature>
<accession>F4PMR2</accession>
<dbReference type="InterPro" id="IPR051647">
    <property type="entry name" value="Mediator_comp_sub12"/>
</dbReference>
<evidence type="ECO:0000313" key="4">
    <source>
        <dbReference type="EMBL" id="EGG22859.1"/>
    </source>
</evidence>
<dbReference type="GO" id="GO:0016592">
    <property type="term" value="C:mediator complex"/>
    <property type="evidence" value="ECO:0007669"/>
    <property type="project" value="TreeGrafter"/>
</dbReference>
<dbReference type="InterPro" id="IPR000198">
    <property type="entry name" value="RhoGAP_dom"/>
</dbReference>